<reference evidence="3" key="2">
    <citation type="journal article" date="2018" name="Plant J.">
        <title>The Sorghum bicolor reference genome: improved assembly, gene annotations, a transcriptome atlas, and signatures of genome organization.</title>
        <authorList>
            <person name="McCormick R.F."/>
            <person name="Truong S.K."/>
            <person name="Sreedasyam A."/>
            <person name="Jenkins J."/>
            <person name="Shu S."/>
            <person name="Sims D."/>
            <person name="Kennedy M."/>
            <person name="Amirebrahimi M."/>
            <person name="Weers B.D."/>
            <person name="McKinley B."/>
            <person name="Mattison A."/>
            <person name="Morishige D.T."/>
            <person name="Grimwood J."/>
            <person name="Schmutz J."/>
            <person name="Mullet J.E."/>
        </authorList>
    </citation>
    <scope>NUCLEOTIDE SEQUENCE [LARGE SCALE GENOMIC DNA]</scope>
    <source>
        <strain evidence="3">cv. BTx623</strain>
    </source>
</reference>
<name>A0A1B6PJI8_SORBI</name>
<reference evidence="2 3" key="1">
    <citation type="journal article" date="2009" name="Nature">
        <title>The Sorghum bicolor genome and the diversification of grasses.</title>
        <authorList>
            <person name="Paterson A.H."/>
            <person name="Bowers J.E."/>
            <person name="Bruggmann R."/>
            <person name="Dubchak I."/>
            <person name="Grimwood J."/>
            <person name="Gundlach H."/>
            <person name="Haberer G."/>
            <person name="Hellsten U."/>
            <person name="Mitros T."/>
            <person name="Poliakov A."/>
            <person name="Schmutz J."/>
            <person name="Spannagl M."/>
            <person name="Tang H."/>
            <person name="Wang X."/>
            <person name="Wicker T."/>
            <person name="Bharti A.K."/>
            <person name="Chapman J."/>
            <person name="Feltus F.A."/>
            <person name="Gowik U."/>
            <person name="Grigoriev I.V."/>
            <person name="Lyons E."/>
            <person name="Maher C.A."/>
            <person name="Martis M."/>
            <person name="Narechania A."/>
            <person name="Otillar R.P."/>
            <person name="Penning B.W."/>
            <person name="Salamov A.A."/>
            <person name="Wang Y."/>
            <person name="Zhang L."/>
            <person name="Carpita N.C."/>
            <person name="Freeling M."/>
            <person name="Gingle A.R."/>
            <person name="Hash C.T."/>
            <person name="Keller B."/>
            <person name="Klein P."/>
            <person name="Kresovich S."/>
            <person name="McCann M.C."/>
            <person name="Ming R."/>
            <person name="Peterson D.G."/>
            <person name="Mehboob-ur-Rahman"/>
            <person name="Ware D."/>
            <person name="Westhoff P."/>
            <person name="Mayer K.F."/>
            <person name="Messing J."/>
            <person name="Rokhsar D.S."/>
        </authorList>
    </citation>
    <scope>NUCLEOTIDE SEQUENCE [LARGE SCALE GENOMIC DNA]</scope>
    <source>
        <strain evidence="3">cv. BTx623</strain>
    </source>
</reference>
<feature type="domain" description="DUF4220" evidence="1">
    <location>
        <begin position="77"/>
        <end position="335"/>
    </location>
</feature>
<dbReference type="OMA" id="SESCRHE"/>
<evidence type="ECO:0000313" key="2">
    <source>
        <dbReference type="EMBL" id="KXG25807.1"/>
    </source>
</evidence>
<evidence type="ECO:0000313" key="3">
    <source>
        <dbReference type="Proteomes" id="UP000000768"/>
    </source>
</evidence>
<dbReference type="InterPro" id="IPR025315">
    <property type="entry name" value="DUF4220"/>
</dbReference>
<dbReference type="Pfam" id="PF13968">
    <property type="entry name" value="DUF4220"/>
    <property type="match status" value="1"/>
</dbReference>
<gene>
    <name evidence="2" type="ORF">SORBI_3006G015100</name>
</gene>
<dbReference type="PANTHER" id="PTHR31325">
    <property type="entry name" value="OS01G0798800 PROTEIN-RELATED"/>
    <property type="match status" value="1"/>
</dbReference>
<keyword evidence="3" id="KW-1185">Reference proteome</keyword>
<protein>
    <recommendedName>
        <fullName evidence="1">DUF4220 domain-containing protein</fullName>
    </recommendedName>
</protein>
<dbReference type="STRING" id="4558.A0A1B6PJI8"/>
<proteinExistence type="predicted"/>
<dbReference type="FunCoup" id="A0A1B6PJI8">
    <property type="interactions" value="3"/>
</dbReference>
<dbReference type="InParanoid" id="A0A1B6PJI8"/>
<dbReference type="AlphaFoldDB" id="A0A1B6PJI8"/>
<organism evidence="2 3">
    <name type="scientific">Sorghum bicolor</name>
    <name type="common">Sorghum</name>
    <name type="synonym">Sorghum vulgare</name>
    <dbReference type="NCBI Taxonomy" id="4558"/>
    <lineage>
        <taxon>Eukaryota</taxon>
        <taxon>Viridiplantae</taxon>
        <taxon>Streptophyta</taxon>
        <taxon>Embryophyta</taxon>
        <taxon>Tracheophyta</taxon>
        <taxon>Spermatophyta</taxon>
        <taxon>Magnoliopsida</taxon>
        <taxon>Liliopsida</taxon>
        <taxon>Poales</taxon>
        <taxon>Poaceae</taxon>
        <taxon>PACMAD clade</taxon>
        <taxon>Panicoideae</taxon>
        <taxon>Andropogonodae</taxon>
        <taxon>Andropogoneae</taxon>
        <taxon>Sorghinae</taxon>
        <taxon>Sorghum</taxon>
    </lineage>
</organism>
<sequence length="346" mass="39041">MFVCRWLYTACYWGLHRHFVISLIMEELSLVWKIIDWFDDWALRLATLASLFLTSILMLSAETRRHNKYPFAMLLLWAVYQVQPKVTEYALTHLSISSSTCCTSTSAHEQQLVSFWAPFLLLHLAGPDNIAAFALEDGKLSWRKVGKALWNIAQGLYVMFKYIYLCNSGVLRSAASIMLALGVARYMEKVITQLRCNIDNLWHSGDDSRQKTSTGDGESLGHVVISSSSRQHRHGKEEEETTLLLIYAHTQFLACGRRAMADSSVEKDSPNYKIGWEIFSALDAKEVCKVAGMEASLMYDVLYTKATVVHTWGGYLLRLVSPVGTAAAFSLFLVRGHLRSFEGLMG</sequence>
<accession>A0A1B6PJI8</accession>
<dbReference type="Gramene" id="KXG25807">
    <property type="protein sequence ID" value="KXG25807"/>
    <property type="gene ID" value="SORBI_3006G015100"/>
</dbReference>
<dbReference type="Proteomes" id="UP000000768">
    <property type="component" value="Chromosome 6"/>
</dbReference>
<evidence type="ECO:0000259" key="1">
    <source>
        <dbReference type="Pfam" id="PF13968"/>
    </source>
</evidence>
<dbReference type="EMBL" id="CM000765">
    <property type="protein sequence ID" value="KXG25807.1"/>
    <property type="molecule type" value="Genomic_DNA"/>
</dbReference>